<reference evidence="10 11" key="1">
    <citation type="submission" date="2020-08" db="EMBL/GenBank/DDBJ databases">
        <authorList>
            <person name="Sun Q."/>
            <person name="Inoue M."/>
        </authorList>
    </citation>
    <scope>NUCLEOTIDE SEQUENCE [LARGE SCALE GENOMIC DNA]</scope>
    <source>
        <strain evidence="10 11">CCM 8938</strain>
    </source>
</reference>
<name>A0ABR7KVQ9_9SPHI</name>
<feature type="transmembrane region" description="Helical" evidence="8">
    <location>
        <begin position="118"/>
        <end position="138"/>
    </location>
</feature>
<evidence type="ECO:0000256" key="2">
    <source>
        <dbReference type="ARBA" id="ARBA00022475"/>
    </source>
</evidence>
<dbReference type="Proteomes" id="UP000652755">
    <property type="component" value="Unassembled WGS sequence"/>
</dbReference>
<proteinExistence type="predicted"/>
<accession>A0ABR7KVQ9</accession>
<keyword evidence="6 8" id="KW-1133">Transmembrane helix</keyword>
<feature type="transmembrane region" description="Helical" evidence="8">
    <location>
        <begin position="346"/>
        <end position="365"/>
    </location>
</feature>
<feature type="transmembrane region" description="Helical" evidence="8">
    <location>
        <begin position="209"/>
        <end position="230"/>
    </location>
</feature>
<dbReference type="PANTHER" id="PTHR33908:SF11">
    <property type="entry name" value="MEMBRANE PROTEIN"/>
    <property type="match status" value="1"/>
</dbReference>
<keyword evidence="3" id="KW-0328">Glycosyltransferase</keyword>
<keyword evidence="11" id="KW-1185">Reference proteome</keyword>
<dbReference type="PANTHER" id="PTHR33908">
    <property type="entry name" value="MANNOSYLTRANSFERASE YKCB-RELATED"/>
    <property type="match status" value="1"/>
</dbReference>
<evidence type="ECO:0000256" key="5">
    <source>
        <dbReference type="ARBA" id="ARBA00022692"/>
    </source>
</evidence>
<protein>
    <submittedName>
        <fullName evidence="10">Glycosyltransferase family 39 protein</fullName>
    </submittedName>
</protein>
<comment type="subcellular location">
    <subcellularLocation>
        <location evidence="1">Cell membrane</location>
        <topology evidence="1">Multi-pass membrane protein</topology>
    </subcellularLocation>
</comment>
<dbReference type="InterPro" id="IPR038731">
    <property type="entry name" value="RgtA/B/C-like"/>
</dbReference>
<evidence type="ECO:0000256" key="1">
    <source>
        <dbReference type="ARBA" id="ARBA00004651"/>
    </source>
</evidence>
<keyword evidence="2" id="KW-1003">Cell membrane</keyword>
<feature type="domain" description="Glycosyltransferase RgtA/B/C/D-like" evidence="9">
    <location>
        <begin position="70"/>
        <end position="223"/>
    </location>
</feature>
<gene>
    <name evidence="10" type="ORF">H7U22_16935</name>
</gene>
<evidence type="ECO:0000256" key="3">
    <source>
        <dbReference type="ARBA" id="ARBA00022676"/>
    </source>
</evidence>
<evidence type="ECO:0000313" key="10">
    <source>
        <dbReference type="EMBL" id="MBC6112111.1"/>
    </source>
</evidence>
<evidence type="ECO:0000313" key="11">
    <source>
        <dbReference type="Proteomes" id="UP000652755"/>
    </source>
</evidence>
<dbReference type="EMBL" id="JACRYL010000016">
    <property type="protein sequence ID" value="MBC6112111.1"/>
    <property type="molecule type" value="Genomic_DNA"/>
</dbReference>
<keyword evidence="4" id="KW-0808">Transferase</keyword>
<feature type="transmembrane region" description="Helical" evidence="8">
    <location>
        <begin position="15"/>
        <end position="36"/>
    </location>
</feature>
<feature type="transmembrane region" description="Helical" evidence="8">
    <location>
        <begin position="169"/>
        <end position="202"/>
    </location>
</feature>
<dbReference type="Pfam" id="PF13231">
    <property type="entry name" value="PMT_2"/>
    <property type="match status" value="1"/>
</dbReference>
<feature type="transmembrane region" description="Helical" evidence="8">
    <location>
        <begin position="377"/>
        <end position="396"/>
    </location>
</feature>
<evidence type="ECO:0000256" key="8">
    <source>
        <dbReference type="SAM" id="Phobius"/>
    </source>
</evidence>
<sequence>MRTTLKAFLFKNQRLNVLLVIFILLGFAIRLFHFFYNRSLWMDEVYLSSSLIKMNYSQLITGPLDYQQKAPIGFLLFVKFFVNLFGKNEISLRLFPLICGFLSTILFVPIAKYFLKDIPAILAVGILCLSPAIIYHSVEIKQYSTELLGTILCFNFLIKYKDRNEIKDLFTWGILGSIILWFSYSSIFILAGFGIGLSLIYLIKKEWKIFFVSLIPFSLWLLSFVLNYFLFTHKHAESQWIAYWFRAYQNFMPFPPKSVEDVKWFATNLYRMMDYPLGLLWNFSGVSSHQALNMVLKMPFLPIILFGLGIFAFFKRNASKSVILLFPIVLMFLASGIELYPLTERFWVFISPVFIIFIASGLSFITDKFKLRFTSFLLFILLLIGPLTGAISSVIYPENFYSHKKSFQRESLQFINERYKINDAVYIYWNDLPGYKLYKKMYNFRFTAIEGTDLRLASTGFVDYYQKLNVDFNKFSNNKRVWVVYNTQFLTDIGDKIDEPKWYYEKKSTPTQHLINEFLKTYKPIKIYRSKDVTVYLLERK</sequence>
<feature type="transmembrane region" description="Helical" evidence="8">
    <location>
        <begin position="90"/>
        <end position="111"/>
    </location>
</feature>
<dbReference type="RefSeq" id="WP_187072537.1">
    <property type="nucleotide sequence ID" value="NZ_JACRYL010000016.1"/>
</dbReference>
<dbReference type="InterPro" id="IPR050297">
    <property type="entry name" value="LipidA_mod_glycosyltrf_83"/>
</dbReference>
<evidence type="ECO:0000256" key="4">
    <source>
        <dbReference type="ARBA" id="ARBA00022679"/>
    </source>
</evidence>
<comment type="caution">
    <text evidence="10">The sequence shown here is derived from an EMBL/GenBank/DDBJ whole genome shotgun (WGS) entry which is preliminary data.</text>
</comment>
<feature type="transmembrane region" description="Helical" evidence="8">
    <location>
        <begin position="321"/>
        <end position="340"/>
    </location>
</feature>
<organism evidence="10 11">
    <name type="scientific">Pedobacter fastidiosus</name>
    <dbReference type="NCBI Taxonomy" id="2765361"/>
    <lineage>
        <taxon>Bacteria</taxon>
        <taxon>Pseudomonadati</taxon>
        <taxon>Bacteroidota</taxon>
        <taxon>Sphingobacteriia</taxon>
        <taxon>Sphingobacteriales</taxon>
        <taxon>Sphingobacteriaceae</taxon>
        <taxon>Pedobacter</taxon>
    </lineage>
</organism>
<feature type="transmembrane region" description="Helical" evidence="8">
    <location>
        <begin position="294"/>
        <end position="314"/>
    </location>
</feature>
<keyword evidence="5 8" id="KW-0812">Transmembrane</keyword>
<evidence type="ECO:0000256" key="7">
    <source>
        <dbReference type="ARBA" id="ARBA00023136"/>
    </source>
</evidence>
<keyword evidence="7 8" id="KW-0472">Membrane</keyword>
<evidence type="ECO:0000256" key="6">
    <source>
        <dbReference type="ARBA" id="ARBA00022989"/>
    </source>
</evidence>
<evidence type="ECO:0000259" key="9">
    <source>
        <dbReference type="Pfam" id="PF13231"/>
    </source>
</evidence>